<dbReference type="InterPro" id="IPR017900">
    <property type="entry name" value="4Fe4S_Fe_S_CS"/>
</dbReference>
<dbReference type="RefSeq" id="WP_137698147.1">
    <property type="nucleotide sequence ID" value="NZ_CP061336.1"/>
</dbReference>
<evidence type="ECO:0000256" key="5">
    <source>
        <dbReference type="ARBA" id="ARBA00022982"/>
    </source>
</evidence>
<keyword evidence="6" id="KW-0408">Iron</keyword>
<evidence type="ECO:0000256" key="2">
    <source>
        <dbReference type="ARBA" id="ARBA00022485"/>
    </source>
</evidence>
<feature type="domain" description="4Fe-4S ferredoxin-type" evidence="8">
    <location>
        <begin position="2"/>
        <end position="34"/>
    </location>
</feature>
<dbReference type="KEGG" id="rher:EHE19_004755"/>
<sequence>MKKIYVNEDRCLGCHLCEYYCAFAHSGAKDMVKAFSGEVKPQPRLTIEEGDSINFAVSCRHCEVPLCVKSCITGAMQKDENGRVFVDESRCVGCYTCILVCPYGAVLPGKEKAIKKCDLCIENGKPACADNCPNLAIVYEERE</sequence>
<dbReference type="InterPro" id="IPR050954">
    <property type="entry name" value="ET_IronSulfur_Cluster-Binding"/>
</dbReference>
<dbReference type="Proteomes" id="UP000306409">
    <property type="component" value="Chromosome"/>
</dbReference>
<dbReference type="Gene3D" id="3.30.70.20">
    <property type="match status" value="2"/>
</dbReference>
<dbReference type="AlphaFoldDB" id="A0A4U7JGY0"/>
<dbReference type="EMBL" id="CP061336">
    <property type="protein sequence ID" value="QNU67777.1"/>
    <property type="molecule type" value="Genomic_DNA"/>
</dbReference>
<accession>A0A4U7JGY0</accession>
<evidence type="ECO:0000313" key="9">
    <source>
        <dbReference type="EMBL" id="QNU67777.1"/>
    </source>
</evidence>
<keyword evidence="5" id="KW-0249">Electron transport</keyword>
<keyword evidence="10" id="KW-1185">Reference proteome</keyword>
<name>A0A4U7JGY0_9FIRM</name>
<protein>
    <submittedName>
        <fullName evidence="9">4Fe-4S dicluster domain-containing protein</fullName>
    </submittedName>
</protein>
<dbReference type="CDD" id="cd10563">
    <property type="entry name" value="CooF_like"/>
    <property type="match status" value="1"/>
</dbReference>
<dbReference type="PANTHER" id="PTHR43177">
    <property type="entry name" value="PROTEIN NRFC"/>
    <property type="match status" value="1"/>
</dbReference>
<evidence type="ECO:0000256" key="7">
    <source>
        <dbReference type="ARBA" id="ARBA00023014"/>
    </source>
</evidence>
<evidence type="ECO:0000313" key="10">
    <source>
        <dbReference type="Proteomes" id="UP000306409"/>
    </source>
</evidence>
<keyword evidence="4" id="KW-0677">Repeat</keyword>
<keyword evidence="2" id="KW-0004">4Fe-4S</keyword>
<feature type="domain" description="4Fe-4S ferredoxin-type" evidence="8">
    <location>
        <begin position="82"/>
        <end position="111"/>
    </location>
</feature>
<evidence type="ECO:0000256" key="3">
    <source>
        <dbReference type="ARBA" id="ARBA00022723"/>
    </source>
</evidence>
<reference evidence="9 10" key="1">
    <citation type="submission" date="2020-09" db="EMBL/GenBank/DDBJ databases">
        <title>Characterization and genome sequencing of Ruminiclostridium sp. nov. MA18.</title>
        <authorList>
            <person name="Rettenmaier R."/>
            <person name="Kowollik M.-L."/>
            <person name="Liebl W."/>
            <person name="Zverlov V."/>
        </authorList>
    </citation>
    <scope>NUCLEOTIDE SEQUENCE [LARGE SCALE GENOMIC DNA]</scope>
    <source>
        <strain evidence="9 10">MA18</strain>
    </source>
</reference>
<dbReference type="GO" id="GO:0051539">
    <property type="term" value="F:4 iron, 4 sulfur cluster binding"/>
    <property type="evidence" value="ECO:0007669"/>
    <property type="project" value="UniProtKB-KW"/>
</dbReference>
<dbReference type="Pfam" id="PF12800">
    <property type="entry name" value="Fer4_4"/>
    <property type="match status" value="1"/>
</dbReference>
<evidence type="ECO:0000256" key="1">
    <source>
        <dbReference type="ARBA" id="ARBA00022448"/>
    </source>
</evidence>
<dbReference type="Pfam" id="PF13247">
    <property type="entry name" value="Fer4_11"/>
    <property type="match status" value="1"/>
</dbReference>
<dbReference type="GO" id="GO:0046872">
    <property type="term" value="F:metal ion binding"/>
    <property type="evidence" value="ECO:0007669"/>
    <property type="project" value="UniProtKB-KW"/>
</dbReference>
<keyword evidence="7" id="KW-0411">Iron-sulfur</keyword>
<dbReference type="PANTHER" id="PTHR43177:SF5">
    <property type="entry name" value="ANAEROBIC DIMETHYL SULFOXIDE REDUCTASE CHAIN B-RELATED"/>
    <property type="match status" value="1"/>
</dbReference>
<evidence type="ECO:0000256" key="6">
    <source>
        <dbReference type="ARBA" id="ARBA00023004"/>
    </source>
</evidence>
<evidence type="ECO:0000256" key="4">
    <source>
        <dbReference type="ARBA" id="ARBA00022737"/>
    </source>
</evidence>
<dbReference type="OrthoDB" id="9810782at2"/>
<dbReference type="SUPFAM" id="SSF54862">
    <property type="entry name" value="4Fe-4S ferredoxins"/>
    <property type="match status" value="1"/>
</dbReference>
<organism evidence="9 10">
    <name type="scientific">Ruminiclostridium herbifermentans</name>
    <dbReference type="NCBI Taxonomy" id="2488810"/>
    <lineage>
        <taxon>Bacteria</taxon>
        <taxon>Bacillati</taxon>
        <taxon>Bacillota</taxon>
        <taxon>Clostridia</taxon>
        <taxon>Eubacteriales</taxon>
        <taxon>Oscillospiraceae</taxon>
        <taxon>Ruminiclostridium</taxon>
    </lineage>
</organism>
<gene>
    <name evidence="9" type="ORF">EHE19_004755</name>
</gene>
<keyword evidence="3" id="KW-0479">Metal-binding</keyword>
<keyword evidence="1" id="KW-0813">Transport</keyword>
<evidence type="ECO:0000259" key="8">
    <source>
        <dbReference type="PROSITE" id="PS51379"/>
    </source>
</evidence>
<dbReference type="PROSITE" id="PS00198">
    <property type="entry name" value="4FE4S_FER_1"/>
    <property type="match status" value="1"/>
</dbReference>
<dbReference type="InterPro" id="IPR017896">
    <property type="entry name" value="4Fe4S_Fe-S-bd"/>
</dbReference>
<dbReference type="PROSITE" id="PS51379">
    <property type="entry name" value="4FE4S_FER_2"/>
    <property type="match status" value="2"/>
</dbReference>
<proteinExistence type="predicted"/>